<dbReference type="OrthoDB" id="5792673at2759"/>
<organism evidence="1 2">
    <name type="scientific">Cinara cedri</name>
    <dbReference type="NCBI Taxonomy" id="506608"/>
    <lineage>
        <taxon>Eukaryota</taxon>
        <taxon>Metazoa</taxon>
        <taxon>Ecdysozoa</taxon>
        <taxon>Arthropoda</taxon>
        <taxon>Hexapoda</taxon>
        <taxon>Insecta</taxon>
        <taxon>Pterygota</taxon>
        <taxon>Neoptera</taxon>
        <taxon>Paraneoptera</taxon>
        <taxon>Hemiptera</taxon>
        <taxon>Sternorrhyncha</taxon>
        <taxon>Aphidomorpha</taxon>
        <taxon>Aphidoidea</taxon>
        <taxon>Aphididae</taxon>
        <taxon>Lachninae</taxon>
        <taxon>Cinara</taxon>
    </lineage>
</organism>
<evidence type="ECO:0000313" key="1">
    <source>
        <dbReference type="EMBL" id="VVC40067.1"/>
    </source>
</evidence>
<protein>
    <submittedName>
        <fullName evidence="1">Uncharacterized protein</fullName>
    </submittedName>
</protein>
<dbReference type="AlphaFoldDB" id="A0A5E4NEQ8"/>
<name>A0A5E4NEQ8_9HEMI</name>
<dbReference type="EMBL" id="CABPRJ010001900">
    <property type="protein sequence ID" value="VVC40067.1"/>
    <property type="molecule type" value="Genomic_DNA"/>
</dbReference>
<gene>
    <name evidence="1" type="ORF">CINCED_3A001596</name>
</gene>
<keyword evidence="2" id="KW-1185">Reference proteome</keyword>
<dbReference type="Proteomes" id="UP000325440">
    <property type="component" value="Unassembled WGS sequence"/>
</dbReference>
<reference evidence="1 2" key="1">
    <citation type="submission" date="2019-08" db="EMBL/GenBank/DDBJ databases">
        <authorList>
            <person name="Alioto T."/>
            <person name="Alioto T."/>
            <person name="Gomez Garrido J."/>
        </authorList>
    </citation>
    <scope>NUCLEOTIDE SEQUENCE [LARGE SCALE GENOMIC DNA]</scope>
</reference>
<proteinExistence type="predicted"/>
<accession>A0A5E4NEQ8</accession>
<evidence type="ECO:0000313" key="2">
    <source>
        <dbReference type="Proteomes" id="UP000325440"/>
    </source>
</evidence>
<sequence>MPGVINLESDFFGSHGKLKKQSLCPSWSITIEGQKYIAKLQKMGDHCRQLHGLIQTDIYEFNKTCKWNNLFEYRVVQELLSQTLQLFISGKKRMVCTLLK</sequence>